<keyword evidence="4" id="KW-0804">Transcription</keyword>
<evidence type="ECO:0000256" key="1">
    <source>
        <dbReference type="ARBA" id="ARBA00006157"/>
    </source>
</evidence>
<dbReference type="GO" id="GO:0003677">
    <property type="term" value="F:DNA binding"/>
    <property type="evidence" value="ECO:0007669"/>
    <property type="project" value="UniProtKB-KW"/>
</dbReference>
<keyword evidence="3" id="KW-0238">DNA-binding</keyword>
<dbReference type="OrthoDB" id="5405994at2"/>
<dbReference type="EMBL" id="VTPU01000001">
    <property type="protein sequence ID" value="TZG41654.1"/>
    <property type="molecule type" value="Genomic_DNA"/>
</dbReference>
<feature type="compositionally biased region" description="Polar residues" evidence="5">
    <location>
        <begin position="91"/>
        <end position="106"/>
    </location>
</feature>
<keyword evidence="8" id="KW-1185">Reference proteome</keyword>
<protein>
    <submittedName>
        <fullName evidence="7">Transcriptional regulator</fullName>
    </submittedName>
</protein>
<name>A0A5D9DCM3_HALER</name>
<accession>A0A5D9DCM3</accession>
<evidence type="ECO:0000256" key="2">
    <source>
        <dbReference type="ARBA" id="ARBA00023015"/>
    </source>
</evidence>
<evidence type="ECO:0000313" key="7">
    <source>
        <dbReference type="EMBL" id="TZG41654.1"/>
    </source>
</evidence>
<evidence type="ECO:0000259" key="6">
    <source>
        <dbReference type="Pfam" id="PF13693"/>
    </source>
</evidence>
<evidence type="ECO:0000313" key="8">
    <source>
        <dbReference type="Proteomes" id="UP000324260"/>
    </source>
</evidence>
<feature type="region of interest" description="Disordered" evidence="5">
    <location>
        <begin position="68"/>
        <end position="114"/>
    </location>
</feature>
<evidence type="ECO:0000256" key="3">
    <source>
        <dbReference type="ARBA" id="ARBA00023125"/>
    </source>
</evidence>
<dbReference type="RefSeq" id="WP_149320844.1">
    <property type="nucleotide sequence ID" value="NZ_JARWAH010000001.1"/>
</dbReference>
<proteinExistence type="inferred from homology"/>
<organism evidence="7 8">
    <name type="scientific">Halomonas eurihalina</name>
    <dbReference type="NCBI Taxonomy" id="42566"/>
    <lineage>
        <taxon>Bacteria</taxon>
        <taxon>Pseudomonadati</taxon>
        <taxon>Pseudomonadota</taxon>
        <taxon>Gammaproteobacteria</taxon>
        <taxon>Oceanospirillales</taxon>
        <taxon>Halomonadaceae</taxon>
        <taxon>Halomonas</taxon>
    </lineage>
</organism>
<feature type="domain" description="Ner winged helix-turn-helix DNA-binding" evidence="6">
    <location>
        <begin position="19"/>
        <end position="83"/>
    </location>
</feature>
<comment type="similarity">
    <text evidence="1">Belongs to the ner transcriptional regulatory family.</text>
</comment>
<dbReference type="Gene3D" id="1.10.260.40">
    <property type="entry name" value="lambda repressor-like DNA-binding domains"/>
    <property type="match status" value="1"/>
</dbReference>
<dbReference type="InterPro" id="IPR038722">
    <property type="entry name" value="Ner_HTH_dom"/>
</dbReference>
<dbReference type="AlphaFoldDB" id="A0A5D9DCM3"/>
<reference evidence="7 8" key="1">
    <citation type="submission" date="2019-08" db="EMBL/GenBank/DDBJ databases">
        <title>Draft Genome Sequence of Halomonas eurihalina Isolated from Preserved Hide-surface.</title>
        <authorList>
            <person name="Hussain S.A."/>
            <person name="Xu A."/>
            <person name="Sarker M."/>
            <person name="Sommers C."/>
        </authorList>
    </citation>
    <scope>NUCLEOTIDE SEQUENCE [LARGE SCALE GENOMIC DNA]</scope>
    <source>
        <strain evidence="7 8">MS1</strain>
    </source>
</reference>
<dbReference type="SUPFAM" id="SSF47413">
    <property type="entry name" value="lambda repressor-like DNA-binding domains"/>
    <property type="match status" value="1"/>
</dbReference>
<sequence>MKATDVPLEPAHRWEWLKYQLRVRGSSLNKLADELGIGSSAVKDAKHRRYPRVERAIAQKLGLHPGAIWPERWNADGTPNRQRPNRAEKSASISTTLHLSGSNANTHRQRVVEA</sequence>
<keyword evidence="2" id="KW-0805">Transcription regulation</keyword>
<dbReference type="Proteomes" id="UP000324260">
    <property type="component" value="Unassembled WGS sequence"/>
</dbReference>
<gene>
    <name evidence="7" type="ORF">FZZ93_02585</name>
</gene>
<evidence type="ECO:0000256" key="4">
    <source>
        <dbReference type="ARBA" id="ARBA00023163"/>
    </source>
</evidence>
<dbReference type="Pfam" id="PF13693">
    <property type="entry name" value="HTH_35"/>
    <property type="match status" value="1"/>
</dbReference>
<comment type="caution">
    <text evidence="7">The sequence shown here is derived from an EMBL/GenBank/DDBJ whole genome shotgun (WGS) entry which is preliminary data.</text>
</comment>
<dbReference type="InterPro" id="IPR010982">
    <property type="entry name" value="Lambda_DNA-bd_dom_sf"/>
</dbReference>
<evidence type="ECO:0000256" key="5">
    <source>
        <dbReference type="SAM" id="MobiDB-lite"/>
    </source>
</evidence>